<accession>A0A5C5ZMY6</accession>
<sequence>MIVLISRDLMAGSAIEGPARSAGMAVRIVSPDNAPDPAAKLYAIDLSTPAGDLAALVAALRTASPEAAVVAYAPHVHEAKLEAARAAGCDEVLTRGQFYRSLGDIVTRHANR</sequence>
<keyword evidence="2" id="KW-1185">Reference proteome</keyword>
<proteinExistence type="predicted"/>
<comment type="caution">
    <text evidence="1">The sequence shown here is derived from an EMBL/GenBank/DDBJ whole genome shotgun (WGS) entry which is preliminary data.</text>
</comment>
<evidence type="ECO:0000313" key="2">
    <source>
        <dbReference type="Proteomes" id="UP000315440"/>
    </source>
</evidence>
<organism evidence="1 2">
    <name type="scientific">Pseudobythopirellula maris</name>
    <dbReference type="NCBI Taxonomy" id="2527991"/>
    <lineage>
        <taxon>Bacteria</taxon>
        <taxon>Pseudomonadati</taxon>
        <taxon>Planctomycetota</taxon>
        <taxon>Planctomycetia</taxon>
        <taxon>Pirellulales</taxon>
        <taxon>Lacipirellulaceae</taxon>
        <taxon>Pseudobythopirellula</taxon>
    </lineage>
</organism>
<dbReference type="RefSeq" id="WP_146399669.1">
    <property type="nucleotide sequence ID" value="NZ_SJPQ01000002.1"/>
</dbReference>
<protein>
    <recommendedName>
        <fullName evidence="3">Response regulatory domain-containing protein</fullName>
    </recommendedName>
</protein>
<dbReference type="EMBL" id="SJPQ01000002">
    <property type="protein sequence ID" value="TWT88530.1"/>
    <property type="molecule type" value="Genomic_DNA"/>
</dbReference>
<gene>
    <name evidence="1" type="ORF">Mal64_20130</name>
</gene>
<evidence type="ECO:0008006" key="3">
    <source>
        <dbReference type="Google" id="ProtNLM"/>
    </source>
</evidence>
<name>A0A5C5ZMY6_9BACT</name>
<evidence type="ECO:0000313" key="1">
    <source>
        <dbReference type="EMBL" id="TWT88530.1"/>
    </source>
</evidence>
<reference evidence="1 2" key="1">
    <citation type="submission" date="2019-02" db="EMBL/GenBank/DDBJ databases">
        <title>Deep-cultivation of Planctomycetes and their phenomic and genomic characterization uncovers novel biology.</title>
        <authorList>
            <person name="Wiegand S."/>
            <person name="Jogler M."/>
            <person name="Boedeker C."/>
            <person name="Pinto D."/>
            <person name="Vollmers J."/>
            <person name="Rivas-Marin E."/>
            <person name="Kohn T."/>
            <person name="Peeters S.H."/>
            <person name="Heuer A."/>
            <person name="Rast P."/>
            <person name="Oberbeckmann S."/>
            <person name="Bunk B."/>
            <person name="Jeske O."/>
            <person name="Meyerdierks A."/>
            <person name="Storesund J.E."/>
            <person name="Kallscheuer N."/>
            <person name="Luecker S."/>
            <person name="Lage O.M."/>
            <person name="Pohl T."/>
            <person name="Merkel B.J."/>
            <person name="Hornburger P."/>
            <person name="Mueller R.-W."/>
            <person name="Bruemmer F."/>
            <person name="Labrenz M."/>
            <person name="Spormann A.M."/>
            <person name="Op Den Camp H."/>
            <person name="Overmann J."/>
            <person name="Amann R."/>
            <person name="Jetten M.S.M."/>
            <person name="Mascher T."/>
            <person name="Medema M.H."/>
            <person name="Devos D.P."/>
            <person name="Kaster A.-K."/>
            <person name="Ovreas L."/>
            <person name="Rohde M."/>
            <person name="Galperin M.Y."/>
            <person name="Jogler C."/>
        </authorList>
    </citation>
    <scope>NUCLEOTIDE SEQUENCE [LARGE SCALE GENOMIC DNA]</scope>
    <source>
        <strain evidence="1 2">Mal64</strain>
    </source>
</reference>
<dbReference type="AlphaFoldDB" id="A0A5C5ZMY6"/>
<dbReference type="OrthoDB" id="291953at2"/>
<dbReference type="Proteomes" id="UP000315440">
    <property type="component" value="Unassembled WGS sequence"/>
</dbReference>